<dbReference type="EMBL" id="QJKJ01013904">
    <property type="protein sequence ID" value="RDX65434.1"/>
    <property type="molecule type" value="Genomic_DNA"/>
</dbReference>
<evidence type="ECO:0000256" key="1">
    <source>
        <dbReference type="SAM" id="MobiDB-lite"/>
    </source>
</evidence>
<organism evidence="3 4">
    <name type="scientific">Mucuna pruriens</name>
    <name type="common">Velvet bean</name>
    <name type="synonym">Dolichos pruriens</name>
    <dbReference type="NCBI Taxonomy" id="157652"/>
    <lineage>
        <taxon>Eukaryota</taxon>
        <taxon>Viridiplantae</taxon>
        <taxon>Streptophyta</taxon>
        <taxon>Embryophyta</taxon>
        <taxon>Tracheophyta</taxon>
        <taxon>Spermatophyta</taxon>
        <taxon>Magnoliopsida</taxon>
        <taxon>eudicotyledons</taxon>
        <taxon>Gunneridae</taxon>
        <taxon>Pentapetalae</taxon>
        <taxon>rosids</taxon>
        <taxon>fabids</taxon>
        <taxon>Fabales</taxon>
        <taxon>Fabaceae</taxon>
        <taxon>Papilionoideae</taxon>
        <taxon>50 kb inversion clade</taxon>
        <taxon>NPAAA clade</taxon>
        <taxon>indigoferoid/millettioid clade</taxon>
        <taxon>Phaseoleae</taxon>
        <taxon>Mucuna</taxon>
    </lineage>
</organism>
<dbReference type="OrthoDB" id="1740536at2759"/>
<gene>
    <name evidence="3" type="ORF">CR513_55907</name>
</gene>
<comment type="caution">
    <text evidence="3">The sequence shown here is derived from an EMBL/GenBank/DDBJ whole genome shotgun (WGS) entry which is preliminary data.</text>
</comment>
<proteinExistence type="predicted"/>
<dbReference type="PANTHER" id="PTHR33223:SF10">
    <property type="entry name" value="AMINOTRANSFERASE-LIKE PLANT MOBILE DOMAIN-CONTAINING PROTEIN"/>
    <property type="match status" value="1"/>
</dbReference>
<dbReference type="InterPro" id="IPR005162">
    <property type="entry name" value="Retrotrans_gag_dom"/>
</dbReference>
<name>A0A371EHH4_MUCPR</name>
<feature type="compositionally biased region" description="Polar residues" evidence="1">
    <location>
        <begin position="148"/>
        <end position="160"/>
    </location>
</feature>
<sequence>MYIRGRNDSLSCKLFLSTLRGVAMHWMTTLLARFIRSFNDLVASFVSQFTTNKVKRVEVADLFNIRQAKDESLKSYLAQGLRVGQFSDALALRRSLSMEEIRAHVEKHIEVEEDQADWLEAEGQPFGQIESRPEVPEGQQKREAKHSAQAQPRDNPQNFTPLKEKRTQILREICHTRLLEFLNEVKGWMLGSNQSD</sequence>
<feature type="region of interest" description="Disordered" evidence="1">
    <location>
        <begin position="125"/>
        <end position="164"/>
    </location>
</feature>
<keyword evidence="4" id="KW-1185">Reference proteome</keyword>
<protein>
    <recommendedName>
        <fullName evidence="2">Retrotransposon gag domain-containing protein</fullName>
    </recommendedName>
</protein>
<evidence type="ECO:0000313" key="3">
    <source>
        <dbReference type="EMBL" id="RDX65434.1"/>
    </source>
</evidence>
<dbReference type="PANTHER" id="PTHR33223">
    <property type="entry name" value="CCHC-TYPE DOMAIN-CONTAINING PROTEIN"/>
    <property type="match status" value="1"/>
</dbReference>
<feature type="non-terminal residue" evidence="3">
    <location>
        <position position="1"/>
    </location>
</feature>
<dbReference type="AlphaFoldDB" id="A0A371EHH4"/>
<dbReference type="Proteomes" id="UP000257109">
    <property type="component" value="Unassembled WGS sequence"/>
</dbReference>
<feature type="compositionally biased region" description="Basic and acidic residues" evidence="1">
    <location>
        <begin position="131"/>
        <end position="146"/>
    </location>
</feature>
<accession>A0A371EHH4</accession>
<evidence type="ECO:0000313" key="4">
    <source>
        <dbReference type="Proteomes" id="UP000257109"/>
    </source>
</evidence>
<dbReference type="Pfam" id="PF03732">
    <property type="entry name" value="Retrotrans_gag"/>
    <property type="match status" value="1"/>
</dbReference>
<evidence type="ECO:0000259" key="2">
    <source>
        <dbReference type="Pfam" id="PF03732"/>
    </source>
</evidence>
<reference evidence="3" key="1">
    <citation type="submission" date="2018-05" db="EMBL/GenBank/DDBJ databases">
        <title>Draft genome of Mucuna pruriens seed.</title>
        <authorList>
            <person name="Nnadi N.E."/>
            <person name="Vos R."/>
            <person name="Hasami M.H."/>
            <person name="Devisetty U.K."/>
            <person name="Aguiy J.C."/>
        </authorList>
    </citation>
    <scope>NUCLEOTIDE SEQUENCE [LARGE SCALE GENOMIC DNA]</scope>
    <source>
        <strain evidence="3">JCA_2017</strain>
    </source>
</reference>
<feature type="domain" description="Retrotransposon gag" evidence="2">
    <location>
        <begin position="13"/>
        <end position="79"/>
    </location>
</feature>